<gene>
    <name evidence="2" type="ORF">FE257_000032</name>
</gene>
<dbReference type="CDD" id="cd08948">
    <property type="entry name" value="5beta-POR_like_SDR_a"/>
    <property type="match status" value="1"/>
</dbReference>
<dbReference type="PANTHER" id="PTHR32487:SF8">
    <property type="entry name" value="NAD-DEPENDENT EPIMERASE_DEHYDRATASE DOMAIN-CONTAINING PROTEIN"/>
    <property type="match status" value="1"/>
</dbReference>
<accession>A0AAD4CYL7</accession>
<evidence type="ECO:0000259" key="1">
    <source>
        <dbReference type="Pfam" id="PF22917"/>
    </source>
</evidence>
<name>A0AAD4CYL7_ASPNN</name>
<protein>
    <recommendedName>
        <fullName evidence="1">PRISE-like Rossmann-fold domain-containing protein</fullName>
    </recommendedName>
</protein>
<evidence type="ECO:0000313" key="3">
    <source>
        <dbReference type="Proteomes" id="UP001194746"/>
    </source>
</evidence>
<reference evidence="2" key="1">
    <citation type="journal article" date="2019" name="Beilstein J. Org. Chem.">
        <title>Nanangenines: drimane sesquiterpenoids as the dominant metabolite cohort of a novel Australian fungus, Aspergillus nanangensis.</title>
        <authorList>
            <person name="Lacey H.J."/>
            <person name="Gilchrist C.L.M."/>
            <person name="Crombie A."/>
            <person name="Kalaitzis J.A."/>
            <person name="Vuong D."/>
            <person name="Rutledge P.J."/>
            <person name="Turner P."/>
            <person name="Pitt J.I."/>
            <person name="Lacey E."/>
            <person name="Chooi Y.H."/>
            <person name="Piggott A.M."/>
        </authorList>
    </citation>
    <scope>NUCLEOTIDE SEQUENCE</scope>
    <source>
        <strain evidence="2">MST-FP2251</strain>
    </source>
</reference>
<reference evidence="2" key="2">
    <citation type="submission" date="2020-02" db="EMBL/GenBank/DDBJ databases">
        <authorList>
            <person name="Gilchrist C.L.M."/>
            <person name="Chooi Y.-H."/>
        </authorList>
    </citation>
    <scope>NUCLEOTIDE SEQUENCE</scope>
    <source>
        <strain evidence="2">MST-FP2251</strain>
    </source>
</reference>
<dbReference type="Proteomes" id="UP001194746">
    <property type="component" value="Unassembled WGS sequence"/>
</dbReference>
<sequence length="390" mass="43421">MSHPGKHALVFGASGISGWALMNQTLSYPTPSTFRRVTGLCNRPLAPEDSFLPDDPRLNIVAGVDLTASVETVTSQLKAKVPEVDTVEIVFFCAYIHTDDFASLRQLNSDILRTATLALNAIAPNLTTIILQTGGKGYGLQFPDEVPIQPPLHEQMPRIPAPWRDSIFYYDQYDLLMELSSGSKWTSSEIRPDGIVGFTPTSNAMNMGYGIAFYLTLYREVNGAGAKVAFPGKTHGYRSTHSDTSQDILAKMEIYAALNREKCANGSAFNIADGETVTWEQVWPGICAYFGLVGVEPEQRPVDMEGFVTQHQGVWDRVVERYGLKKGLLEAHNWGHTHFMLVDFDFDREYSLERARSVGFTESVDTVDGYKIVFDRMVEAKMIPDVQKSR</sequence>
<evidence type="ECO:0000313" key="2">
    <source>
        <dbReference type="EMBL" id="KAF9895130.1"/>
    </source>
</evidence>
<dbReference type="Pfam" id="PF22917">
    <property type="entry name" value="PRISE"/>
    <property type="match status" value="1"/>
</dbReference>
<keyword evidence="3" id="KW-1185">Reference proteome</keyword>
<comment type="caution">
    <text evidence="2">The sequence shown here is derived from an EMBL/GenBank/DDBJ whole genome shotgun (WGS) entry which is preliminary data.</text>
</comment>
<dbReference type="InterPro" id="IPR055222">
    <property type="entry name" value="PRISE-like_Rossmann-fold"/>
</dbReference>
<dbReference type="InterPro" id="IPR036291">
    <property type="entry name" value="NAD(P)-bd_dom_sf"/>
</dbReference>
<dbReference type="Gene3D" id="3.40.50.720">
    <property type="entry name" value="NAD(P)-binding Rossmann-like Domain"/>
    <property type="match status" value="1"/>
</dbReference>
<dbReference type="SUPFAM" id="SSF51735">
    <property type="entry name" value="NAD(P)-binding Rossmann-fold domains"/>
    <property type="match status" value="1"/>
</dbReference>
<feature type="domain" description="PRISE-like Rossmann-fold" evidence="1">
    <location>
        <begin position="8"/>
        <end position="384"/>
    </location>
</feature>
<dbReference type="EMBL" id="VCAU01000001">
    <property type="protein sequence ID" value="KAF9895130.1"/>
    <property type="molecule type" value="Genomic_DNA"/>
</dbReference>
<organism evidence="2 3">
    <name type="scientific">Aspergillus nanangensis</name>
    <dbReference type="NCBI Taxonomy" id="2582783"/>
    <lineage>
        <taxon>Eukaryota</taxon>
        <taxon>Fungi</taxon>
        <taxon>Dikarya</taxon>
        <taxon>Ascomycota</taxon>
        <taxon>Pezizomycotina</taxon>
        <taxon>Eurotiomycetes</taxon>
        <taxon>Eurotiomycetidae</taxon>
        <taxon>Eurotiales</taxon>
        <taxon>Aspergillaceae</taxon>
        <taxon>Aspergillus</taxon>
        <taxon>Aspergillus subgen. Circumdati</taxon>
    </lineage>
</organism>
<proteinExistence type="predicted"/>
<dbReference type="AlphaFoldDB" id="A0AAD4CYL7"/>
<dbReference type="PANTHER" id="PTHR32487">
    <property type="entry name" value="3-OXO-DELTA(4,5)-STEROID 5-BETA-REDUCTASE"/>
    <property type="match status" value="1"/>
</dbReference>